<accession>A0A7X5UWE0</accession>
<protein>
    <submittedName>
        <fullName evidence="1">Uncharacterized protein</fullName>
    </submittedName>
</protein>
<keyword evidence="2" id="KW-1185">Reference proteome</keyword>
<gene>
    <name evidence="1" type="ORF">FHR20_000357</name>
</gene>
<evidence type="ECO:0000313" key="2">
    <source>
        <dbReference type="Proteomes" id="UP000564677"/>
    </source>
</evidence>
<organism evidence="1 2">
    <name type="scientific">Sphingomonas leidyi</name>
    <dbReference type="NCBI Taxonomy" id="68569"/>
    <lineage>
        <taxon>Bacteria</taxon>
        <taxon>Pseudomonadati</taxon>
        <taxon>Pseudomonadota</taxon>
        <taxon>Alphaproteobacteria</taxon>
        <taxon>Sphingomonadales</taxon>
        <taxon>Sphingomonadaceae</taxon>
        <taxon>Sphingomonas</taxon>
    </lineage>
</organism>
<reference evidence="1 2" key="1">
    <citation type="submission" date="2020-03" db="EMBL/GenBank/DDBJ databases">
        <title>Genomic Encyclopedia of Type Strains, Phase IV (KMG-IV): sequencing the most valuable type-strain genomes for metagenomic binning, comparative biology and taxonomic classification.</title>
        <authorList>
            <person name="Goeker M."/>
        </authorList>
    </citation>
    <scope>NUCLEOTIDE SEQUENCE [LARGE SCALE GENOMIC DNA]</scope>
    <source>
        <strain evidence="1 2">DSM 4733</strain>
    </source>
</reference>
<dbReference type="EMBL" id="JAASQV010000001">
    <property type="protein sequence ID" value="NIJ63426.1"/>
    <property type="molecule type" value="Genomic_DNA"/>
</dbReference>
<sequence length="128" mass="14303">MATEIVRREQLERAVLALAQSADVQLSLFPDFVCKADELALDFEEALDMFFGHEVELAEHERIELNALDCLILSKSGEANVAFWTDDALRHHPTWDEIRVAAKSTATAFGWVLRCPLPSGAIYIRSAS</sequence>
<proteinExistence type="predicted"/>
<comment type="caution">
    <text evidence="1">The sequence shown here is derived from an EMBL/GenBank/DDBJ whole genome shotgun (WGS) entry which is preliminary data.</text>
</comment>
<dbReference type="AlphaFoldDB" id="A0A7X5UWE0"/>
<dbReference type="Proteomes" id="UP000564677">
    <property type="component" value="Unassembled WGS sequence"/>
</dbReference>
<dbReference type="RefSeq" id="WP_167297956.1">
    <property type="nucleotide sequence ID" value="NZ_JAASQV010000001.1"/>
</dbReference>
<name>A0A7X5UWE0_9SPHN</name>
<evidence type="ECO:0000313" key="1">
    <source>
        <dbReference type="EMBL" id="NIJ63426.1"/>
    </source>
</evidence>